<accession>A0A317FG14</accession>
<keyword evidence="1" id="KW-0805">Transcription regulation</keyword>
<organism evidence="7 8">
    <name type="scientific">Falsiroseomonas bella</name>
    <dbReference type="NCBI Taxonomy" id="2184016"/>
    <lineage>
        <taxon>Bacteria</taxon>
        <taxon>Pseudomonadati</taxon>
        <taxon>Pseudomonadota</taxon>
        <taxon>Alphaproteobacteria</taxon>
        <taxon>Acetobacterales</taxon>
        <taxon>Roseomonadaceae</taxon>
        <taxon>Falsiroseomonas</taxon>
    </lineage>
</organism>
<evidence type="ECO:0000313" key="8">
    <source>
        <dbReference type="Proteomes" id="UP000245765"/>
    </source>
</evidence>
<evidence type="ECO:0000256" key="2">
    <source>
        <dbReference type="ARBA" id="ARBA00023125"/>
    </source>
</evidence>
<dbReference type="PROSITE" id="PS50977">
    <property type="entry name" value="HTH_TETR_2"/>
    <property type="match status" value="1"/>
</dbReference>
<feature type="region of interest" description="Disordered" evidence="5">
    <location>
        <begin position="117"/>
        <end position="148"/>
    </location>
</feature>
<dbReference type="GO" id="GO:0000976">
    <property type="term" value="F:transcription cis-regulatory region binding"/>
    <property type="evidence" value="ECO:0007669"/>
    <property type="project" value="TreeGrafter"/>
</dbReference>
<keyword evidence="2 4" id="KW-0238">DNA-binding</keyword>
<dbReference type="PANTHER" id="PTHR30055">
    <property type="entry name" value="HTH-TYPE TRANSCRIPTIONAL REGULATOR RUTR"/>
    <property type="match status" value="1"/>
</dbReference>
<dbReference type="RefSeq" id="WP_109868642.1">
    <property type="nucleotide sequence ID" value="NZ_QGNA01000001.1"/>
</dbReference>
<feature type="DNA-binding region" description="H-T-H motif" evidence="4">
    <location>
        <begin position="42"/>
        <end position="61"/>
    </location>
</feature>
<dbReference type="EMBL" id="QGNA01000001">
    <property type="protein sequence ID" value="PWS38020.1"/>
    <property type="molecule type" value="Genomic_DNA"/>
</dbReference>
<dbReference type="InterPro" id="IPR009057">
    <property type="entry name" value="Homeodomain-like_sf"/>
</dbReference>
<dbReference type="AlphaFoldDB" id="A0A317FG14"/>
<dbReference type="PANTHER" id="PTHR30055:SF234">
    <property type="entry name" value="HTH-TYPE TRANSCRIPTIONAL REGULATOR BETI"/>
    <property type="match status" value="1"/>
</dbReference>
<name>A0A317FG14_9PROT</name>
<dbReference type="GO" id="GO:0003700">
    <property type="term" value="F:DNA-binding transcription factor activity"/>
    <property type="evidence" value="ECO:0007669"/>
    <property type="project" value="TreeGrafter"/>
</dbReference>
<feature type="domain" description="HTH tetR-type" evidence="6">
    <location>
        <begin position="19"/>
        <end position="79"/>
    </location>
</feature>
<dbReference type="Gene3D" id="1.10.357.10">
    <property type="entry name" value="Tetracycline Repressor, domain 2"/>
    <property type="match status" value="1"/>
</dbReference>
<gene>
    <name evidence="7" type="ORF">DFH01_01535</name>
</gene>
<keyword evidence="3" id="KW-0804">Transcription</keyword>
<dbReference type="Pfam" id="PF00440">
    <property type="entry name" value="TetR_N"/>
    <property type="match status" value="1"/>
</dbReference>
<dbReference type="InterPro" id="IPR001647">
    <property type="entry name" value="HTH_TetR"/>
</dbReference>
<evidence type="ECO:0000313" key="7">
    <source>
        <dbReference type="EMBL" id="PWS38020.1"/>
    </source>
</evidence>
<proteinExistence type="predicted"/>
<keyword evidence="8" id="KW-1185">Reference proteome</keyword>
<dbReference type="SUPFAM" id="SSF46689">
    <property type="entry name" value="Homeodomain-like"/>
    <property type="match status" value="1"/>
</dbReference>
<evidence type="ECO:0000256" key="5">
    <source>
        <dbReference type="SAM" id="MobiDB-lite"/>
    </source>
</evidence>
<protein>
    <submittedName>
        <fullName evidence="7">TetR/AcrR family transcriptional regulator</fullName>
    </submittedName>
</protein>
<evidence type="ECO:0000256" key="4">
    <source>
        <dbReference type="PROSITE-ProRule" id="PRU00335"/>
    </source>
</evidence>
<dbReference type="Proteomes" id="UP000245765">
    <property type="component" value="Unassembled WGS sequence"/>
</dbReference>
<dbReference type="OrthoDB" id="9795011at2"/>
<reference evidence="8" key="1">
    <citation type="submission" date="2018-05" db="EMBL/GenBank/DDBJ databases">
        <authorList>
            <person name="Du Z."/>
            <person name="Wang X."/>
        </authorList>
    </citation>
    <scope>NUCLEOTIDE SEQUENCE [LARGE SCALE GENOMIC DNA]</scope>
    <source>
        <strain evidence="8">CQN31</strain>
    </source>
</reference>
<comment type="caution">
    <text evidence="7">The sequence shown here is derived from an EMBL/GenBank/DDBJ whole genome shotgun (WGS) entry which is preliminary data.</text>
</comment>
<dbReference type="InterPro" id="IPR050109">
    <property type="entry name" value="HTH-type_TetR-like_transc_reg"/>
</dbReference>
<sequence>MNTPVMRRYESPLRRAQAEETRRLILAAVGRLFESAPGQVLSFDAVAAEAGVQRRTVFRHFPTKDDLLAAFWAWMNRGVALRTWPENEADLLAMPPVTFAGFDRQEGLIRAALETPAGREMRRQANPERQAAFRRSLADATRGRDPRRARQAEAVIQLLYSATAWQSLRDNWDMTGAEAGEAVAWAIGELLAALRREAGREGEGEPG</sequence>
<evidence type="ECO:0000256" key="3">
    <source>
        <dbReference type="ARBA" id="ARBA00023163"/>
    </source>
</evidence>
<evidence type="ECO:0000256" key="1">
    <source>
        <dbReference type="ARBA" id="ARBA00023015"/>
    </source>
</evidence>
<feature type="compositionally biased region" description="Basic and acidic residues" evidence="5">
    <location>
        <begin position="117"/>
        <end position="126"/>
    </location>
</feature>
<evidence type="ECO:0000259" key="6">
    <source>
        <dbReference type="PROSITE" id="PS50977"/>
    </source>
</evidence>